<evidence type="ECO:0000313" key="3">
    <source>
        <dbReference type="Proteomes" id="UP000184330"/>
    </source>
</evidence>
<proteinExistence type="predicted"/>
<evidence type="ECO:0000313" key="2">
    <source>
        <dbReference type="EMBL" id="CZR51802.1"/>
    </source>
</evidence>
<dbReference type="EMBL" id="FJOG01000002">
    <property type="protein sequence ID" value="CZR51802.1"/>
    <property type="molecule type" value="Genomic_DNA"/>
</dbReference>
<dbReference type="STRING" id="576137.A0A1L7WG90"/>
<gene>
    <name evidence="2" type="ORF">PAC_01679</name>
</gene>
<reference evidence="2 3" key="1">
    <citation type="submission" date="2016-03" db="EMBL/GenBank/DDBJ databases">
        <authorList>
            <person name="Ploux O."/>
        </authorList>
    </citation>
    <scope>NUCLEOTIDE SEQUENCE [LARGE SCALE GENOMIC DNA]</scope>
    <source>
        <strain evidence="2 3">UAMH 11012</strain>
    </source>
</reference>
<dbReference type="OrthoDB" id="10477360at2759"/>
<protein>
    <submittedName>
        <fullName evidence="2">Uncharacterized protein</fullName>
    </submittedName>
</protein>
<keyword evidence="3" id="KW-1185">Reference proteome</keyword>
<evidence type="ECO:0000256" key="1">
    <source>
        <dbReference type="SAM" id="Coils"/>
    </source>
</evidence>
<dbReference type="AlphaFoldDB" id="A0A1L7WG90"/>
<accession>A0A1L7WG90</accession>
<feature type="coiled-coil region" evidence="1">
    <location>
        <begin position="102"/>
        <end position="396"/>
    </location>
</feature>
<dbReference type="Proteomes" id="UP000184330">
    <property type="component" value="Unassembled WGS sequence"/>
</dbReference>
<organism evidence="2 3">
    <name type="scientific">Phialocephala subalpina</name>
    <dbReference type="NCBI Taxonomy" id="576137"/>
    <lineage>
        <taxon>Eukaryota</taxon>
        <taxon>Fungi</taxon>
        <taxon>Dikarya</taxon>
        <taxon>Ascomycota</taxon>
        <taxon>Pezizomycotina</taxon>
        <taxon>Leotiomycetes</taxon>
        <taxon>Helotiales</taxon>
        <taxon>Mollisiaceae</taxon>
        <taxon>Phialocephala</taxon>
        <taxon>Phialocephala fortinii species complex</taxon>
    </lineage>
</organism>
<sequence>MDTQSNTKTQATVNTNTQVNGQSAVTNNITMTKESTNNNIAINPESSEQAASIARQEELLADIFSTADDLETQTANPAVPAPFEGMSNSELNQLVWKLMFSFDHLQSQLRQVDQELGKQDQELLEQDQQIAELKAIIAKNEKEDIQKGRRDSIWKRKHAEVERKLKKDHEATKKYQRENESLREQVEALKKSKQSDYNLYRLRKEGFQAENTKLGKQLENAKARTSEIGSTFRNRVRGLQGRLRKEHAEHAEEKHECDKLKRDYNDLDEQYDHLKEDNDSLRARNETLLEQVKMFHTQQELHASLEIVWQERNEEETRQMSQRIEELEAELSASENTIHILSGDNELKLETLVESESREDLIEGQRAMIEIQRDEIEELREENRLISQKNERLEIALEISDNTIYILEQKIKEDINIPKDSRDSLIEGQRAMLDHYQQEIEKHKKDIWRRESDLHGYVMRGEVPWGERYKALLDKKGEY</sequence>
<keyword evidence="1" id="KW-0175">Coiled coil</keyword>
<name>A0A1L7WG90_9HELO</name>